<name>A0A812TGE6_9DINO</name>
<gene>
    <name evidence="1" type="ORF">SNAT2548_LOCUS29211</name>
</gene>
<dbReference type="AlphaFoldDB" id="A0A812TGE6"/>
<protein>
    <submittedName>
        <fullName evidence="1">Uncharacterized protein</fullName>
    </submittedName>
</protein>
<evidence type="ECO:0000313" key="2">
    <source>
        <dbReference type="Proteomes" id="UP000604046"/>
    </source>
</evidence>
<sequence>MPDVVSLRYEDACQKHQRLQRVEAENAALRAEKRVLEQRLLGVKHVLQPCDVLSLCQGDAELFEAKEWLMSEFIRHCALQKELERERKISSGAGGPL</sequence>
<keyword evidence="2" id="KW-1185">Reference proteome</keyword>
<dbReference type="EMBL" id="CAJNDS010002547">
    <property type="protein sequence ID" value="CAE7521857.1"/>
    <property type="molecule type" value="Genomic_DNA"/>
</dbReference>
<reference evidence="1" key="1">
    <citation type="submission" date="2021-02" db="EMBL/GenBank/DDBJ databases">
        <authorList>
            <person name="Dougan E. K."/>
            <person name="Rhodes N."/>
            <person name="Thang M."/>
            <person name="Chan C."/>
        </authorList>
    </citation>
    <scope>NUCLEOTIDE SEQUENCE</scope>
</reference>
<dbReference type="Proteomes" id="UP000604046">
    <property type="component" value="Unassembled WGS sequence"/>
</dbReference>
<proteinExistence type="predicted"/>
<comment type="caution">
    <text evidence="1">The sequence shown here is derived from an EMBL/GenBank/DDBJ whole genome shotgun (WGS) entry which is preliminary data.</text>
</comment>
<evidence type="ECO:0000313" key="1">
    <source>
        <dbReference type="EMBL" id="CAE7521857.1"/>
    </source>
</evidence>
<accession>A0A812TGE6</accession>
<organism evidence="1 2">
    <name type="scientific">Symbiodinium natans</name>
    <dbReference type="NCBI Taxonomy" id="878477"/>
    <lineage>
        <taxon>Eukaryota</taxon>
        <taxon>Sar</taxon>
        <taxon>Alveolata</taxon>
        <taxon>Dinophyceae</taxon>
        <taxon>Suessiales</taxon>
        <taxon>Symbiodiniaceae</taxon>
        <taxon>Symbiodinium</taxon>
    </lineage>
</organism>